<sequence>MNSKYLIAALLLSSFYSVTPVAAQDHHADDCDAGEQQLRARSERQAFEDSMDLVRFVPAARLKTGYNAIPSAGSEPMFLRRQQDKLFGFFRGVKNADVYLVTLSEAGASVYQPLNGVSYKAGDRIGKSTVVAAGDATAFVIPGLDPHATYQVHVFAGNTNSTGGLRYSPQPVYSTEKGTDATTVYNYYFGNLHSHSSYSDGNKDNTSLTPAQDYAFAKDAACMDFLGIAEHNHYSFPGNPGMHRADYHLGLQQANTFTSNNPNFLALYGMEYGVISNGGHVVIYGIDSLLGWETISGAPNYDIFVGKYDYAGLFNTVNRFKSFNAFATLAHPDDGDYSNLLNTAYRAQADSAIVGSALENGPAFSDATNYSDYPSSMSYLQYYKGILAKGYHVGPTIDHDNHNLTFGRTSRSRLVVLSPSLAKADFMKAMRSRSFYVSHSCTAMLDFMVSGMAMGTSAQHAGEPAIAVSVTDASSGQQPNIRIYKGTNDGIMASIVATGNGNTFTYTDNTLADGQTAYYFADIRIGSQRTISSPVWYYRNDDASTGIDEVKAAVNNDAIRILGNPVKDGILKYKFVGAAAASRLQLRIVDMLGRVMYEEQAAGGEQERRTDLSLLPAGSYVLQVFTAKGNAYARFVKY</sequence>
<accession>A0A2P8DD70</accession>
<dbReference type="InterPro" id="IPR016195">
    <property type="entry name" value="Pol/histidinol_Pase-like"/>
</dbReference>
<feature type="chain" id="PRO_5015202479" evidence="1">
    <location>
        <begin position="24"/>
        <end position="638"/>
    </location>
</feature>
<reference evidence="2 3" key="1">
    <citation type="submission" date="2018-03" db="EMBL/GenBank/DDBJ databases">
        <title>Genomic Encyclopedia of Type Strains, Phase III (KMG-III): the genomes of soil and plant-associated and newly described type strains.</title>
        <authorList>
            <person name="Whitman W."/>
        </authorList>
    </citation>
    <scope>NUCLEOTIDE SEQUENCE [LARGE SCALE GENOMIC DNA]</scope>
    <source>
        <strain evidence="2 3">CGMCC 1.12700</strain>
    </source>
</reference>
<evidence type="ECO:0000313" key="3">
    <source>
        <dbReference type="Proteomes" id="UP000240572"/>
    </source>
</evidence>
<keyword evidence="1" id="KW-0732">Signal</keyword>
<dbReference type="EMBL" id="PYGD01000001">
    <property type="protein sequence ID" value="PSK95152.1"/>
    <property type="molecule type" value="Genomic_DNA"/>
</dbReference>
<evidence type="ECO:0000313" key="2">
    <source>
        <dbReference type="EMBL" id="PSK95152.1"/>
    </source>
</evidence>
<dbReference type="NCBIfam" id="TIGR04183">
    <property type="entry name" value="Por_Secre_tail"/>
    <property type="match status" value="1"/>
</dbReference>
<dbReference type="SUPFAM" id="SSF89550">
    <property type="entry name" value="PHP domain-like"/>
    <property type="match status" value="1"/>
</dbReference>
<keyword evidence="3" id="KW-1185">Reference proteome</keyword>
<proteinExistence type="predicted"/>
<dbReference type="AlphaFoldDB" id="A0A2P8DD70"/>
<protein>
    <submittedName>
        <fullName evidence="2">Putative secreted protein (Por secretion system target)</fullName>
    </submittedName>
</protein>
<comment type="caution">
    <text evidence="2">The sequence shown here is derived from an EMBL/GenBank/DDBJ whole genome shotgun (WGS) entry which is preliminary data.</text>
</comment>
<dbReference type="CDD" id="cd00063">
    <property type="entry name" value="FN3"/>
    <property type="match status" value="1"/>
</dbReference>
<feature type="signal peptide" evidence="1">
    <location>
        <begin position="1"/>
        <end position="23"/>
    </location>
</feature>
<gene>
    <name evidence="2" type="ORF">B0I18_1011317</name>
</gene>
<dbReference type="OrthoDB" id="355609at2"/>
<name>A0A2P8DD70_9BACT</name>
<organism evidence="2 3">
    <name type="scientific">Taibaiella chishuiensis</name>
    <dbReference type="NCBI Taxonomy" id="1434707"/>
    <lineage>
        <taxon>Bacteria</taxon>
        <taxon>Pseudomonadati</taxon>
        <taxon>Bacteroidota</taxon>
        <taxon>Chitinophagia</taxon>
        <taxon>Chitinophagales</taxon>
        <taxon>Chitinophagaceae</taxon>
        <taxon>Taibaiella</taxon>
    </lineage>
</organism>
<dbReference type="InterPro" id="IPR026444">
    <property type="entry name" value="Secre_tail"/>
</dbReference>
<dbReference type="RefSeq" id="WP_106521823.1">
    <property type="nucleotide sequence ID" value="NZ_PYGD01000001.1"/>
</dbReference>
<dbReference type="Gene3D" id="3.20.20.140">
    <property type="entry name" value="Metal-dependent hydrolases"/>
    <property type="match status" value="1"/>
</dbReference>
<evidence type="ECO:0000256" key="1">
    <source>
        <dbReference type="SAM" id="SignalP"/>
    </source>
</evidence>
<dbReference type="Proteomes" id="UP000240572">
    <property type="component" value="Unassembled WGS sequence"/>
</dbReference>
<dbReference type="InterPro" id="IPR003961">
    <property type="entry name" value="FN3_dom"/>
</dbReference>